<comment type="caution">
    <text evidence="1">The sequence shown here is derived from an EMBL/GenBank/DDBJ whole genome shotgun (WGS) entry which is preliminary data.</text>
</comment>
<sequence length="76" mass="8634">MIKQYLSVAWGGENRAAKNNRSMGVFPFTWPPLQYRQPGSGMRAHFLNCSSTRRESISTDSFLPRRVATHNDTFVG</sequence>
<dbReference type="AlphaFoldDB" id="A0AAP0BBD4"/>
<organism evidence="1 2">
    <name type="scientific">Platanthera zijinensis</name>
    <dbReference type="NCBI Taxonomy" id="2320716"/>
    <lineage>
        <taxon>Eukaryota</taxon>
        <taxon>Viridiplantae</taxon>
        <taxon>Streptophyta</taxon>
        <taxon>Embryophyta</taxon>
        <taxon>Tracheophyta</taxon>
        <taxon>Spermatophyta</taxon>
        <taxon>Magnoliopsida</taxon>
        <taxon>Liliopsida</taxon>
        <taxon>Asparagales</taxon>
        <taxon>Orchidaceae</taxon>
        <taxon>Orchidoideae</taxon>
        <taxon>Orchideae</taxon>
        <taxon>Orchidinae</taxon>
        <taxon>Platanthera</taxon>
    </lineage>
</organism>
<name>A0AAP0BBD4_9ASPA</name>
<evidence type="ECO:0000313" key="2">
    <source>
        <dbReference type="Proteomes" id="UP001418222"/>
    </source>
</evidence>
<keyword evidence="2" id="KW-1185">Reference proteome</keyword>
<dbReference type="EMBL" id="JBBWWQ010000011">
    <property type="protein sequence ID" value="KAK8935121.1"/>
    <property type="molecule type" value="Genomic_DNA"/>
</dbReference>
<gene>
    <name evidence="1" type="ORF">KSP39_PZI013853</name>
</gene>
<evidence type="ECO:0000313" key="1">
    <source>
        <dbReference type="EMBL" id="KAK8935121.1"/>
    </source>
</evidence>
<reference evidence="1 2" key="1">
    <citation type="journal article" date="2022" name="Nat. Plants">
        <title>Genomes of leafy and leafless Platanthera orchids illuminate the evolution of mycoheterotrophy.</title>
        <authorList>
            <person name="Li M.H."/>
            <person name="Liu K.W."/>
            <person name="Li Z."/>
            <person name="Lu H.C."/>
            <person name="Ye Q.L."/>
            <person name="Zhang D."/>
            <person name="Wang J.Y."/>
            <person name="Li Y.F."/>
            <person name="Zhong Z.M."/>
            <person name="Liu X."/>
            <person name="Yu X."/>
            <person name="Liu D.K."/>
            <person name="Tu X.D."/>
            <person name="Liu B."/>
            <person name="Hao Y."/>
            <person name="Liao X.Y."/>
            <person name="Jiang Y.T."/>
            <person name="Sun W.H."/>
            <person name="Chen J."/>
            <person name="Chen Y.Q."/>
            <person name="Ai Y."/>
            <person name="Zhai J.W."/>
            <person name="Wu S.S."/>
            <person name="Zhou Z."/>
            <person name="Hsiao Y.Y."/>
            <person name="Wu W.L."/>
            <person name="Chen Y.Y."/>
            <person name="Lin Y.F."/>
            <person name="Hsu J.L."/>
            <person name="Li C.Y."/>
            <person name="Wang Z.W."/>
            <person name="Zhao X."/>
            <person name="Zhong W.Y."/>
            <person name="Ma X.K."/>
            <person name="Ma L."/>
            <person name="Huang J."/>
            <person name="Chen G.Z."/>
            <person name="Huang M.Z."/>
            <person name="Huang L."/>
            <person name="Peng D.H."/>
            <person name="Luo Y.B."/>
            <person name="Zou S.Q."/>
            <person name="Chen S.P."/>
            <person name="Lan S."/>
            <person name="Tsai W.C."/>
            <person name="Van de Peer Y."/>
            <person name="Liu Z.J."/>
        </authorList>
    </citation>
    <scope>NUCLEOTIDE SEQUENCE [LARGE SCALE GENOMIC DNA]</scope>
    <source>
        <strain evidence="1">Lor287</strain>
    </source>
</reference>
<protein>
    <submittedName>
        <fullName evidence="1">Uncharacterized protein</fullName>
    </submittedName>
</protein>
<dbReference type="Proteomes" id="UP001418222">
    <property type="component" value="Unassembled WGS sequence"/>
</dbReference>
<accession>A0AAP0BBD4</accession>
<proteinExistence type="predicted"/>